<evidence type="ECO:0000256" key="6">
    <source>
        <dbReference type="ARBA" id="ARBA00023049"/>
    </source>
</evidence>
<dbReference type="Pfam" id="PF00246">
    <property type="entry name" value="Peptidase_M14"/>
    <property type="match status" value="1"/>
</dbReference>
<dbReference type="RefSeq" id="WP_026417073.1">
    <property type="nucleotide sequence ID" value="NZ_AUBJ02000001.1"/>
</dbReference>
<dbReference type="SUPFAM" id="SSF53187">
    <property type="entry name" value="Zn-dependent exopeptidases"/>
    <property type="match status" value="1"/>
</dbReference>
<comment type="similarity">
    <text evidence="2 7">Belongs to the peptidase M14 family.</text>
</comment>
<evidence type="ECO:0000256" key="3">
    <source>
        <dbReference type="ARBA" id="ARBA00022670"/>
    </source>
</evidence>
<evidence type="ECO:0000313" key="12">
    <source>
        <dbReference type="Proteomes" id="UP000791080"/>
    </source>
</evidence>
<dbReference type="GO" id="GO:0004180">
    <property type="term" value="F:carboxypeptidase activity"/>
    <property type="evidence" value="ECO:0007669"/>
    <property type="project" value="UniProtKB-KW"/>
</dbReference>
<comment type="cofactor">
    <cofactor evidence="1">
        <name>Zn(2+)</name>
        <dbReference type="ChEBI" id="CHEBI:29105"/>
    </cofactor>
</comment>
<dbReference type="InterPro" id="IPR006311">
    <property type="entry name" value="TAT_signal"/>
</dbReference>
<evidence type="ECO:0000256" key="8">
    <source>
        <dbReference type="SAM" id="MobiDB-lite"/>
    </source>
</evidence>
<feature type="active site" description="Proton donor/acceptor" evidence="7">
    <location>
        <position position="303"/>
    </location>
</feature>
<protein>
    <submittedName>
        <fullName evidence="11">Zinc carboxypeptidase</fullName>
    </submittedName>
</protein>
<dbReference type="Gene3D" id="3.40.630.10">
    <property type="entry name" value="Zn peptidases"/>
    <property type="match status" value="1"/>
</dbReference>
<evidence type="ECO:0000256" key="7">
    <source>
        <dbReference type="PROSITE-ProRule" id="PRU01379"/>
    </source>
</evidence>
<dbReference type="SMART" id="SM00631">
    <property type="entry name" value="Zn_pept"/>
    <property type="match status" value="1"/>
</dbReference>
<keyword evidence="4" id="KW-0378">Hydrolase</keyword>
<proteinExistence type="inferred from homology"/>
<dbReference type="CDD" id="cd06242">
    <property type="entry name" value="M14-like"/>
    <property type="match status" value="1"/>
</dbReference>
<dbReference type="Proteomes" id="UP000791080">
    <property type="component" value="Unassembled WGS sequence"/>
</dbReference>
<dbReference type="PROSITE" id="PS52035">
    <property type="entry name" value="PEPTIDASE_M14"/>
    <property type="match status" value="1"/>
</dbReference>
<sequence length="448" mass="48314">MRIPTRRTQVRSLSATVAVAATLALAGVSPAAAQDTGGDTGVDGTPRTGFELSGGERWTTLDEETAFLDTVVATSDRAELDVLATTEQGRPIRLVRIGDPVPEAGRGGTQGRVSVLLLCLQHGNEPSGREACLTTVRDLALSDDPAVERLLSTASVLVMPTANPDGRAANTRGNGDGVDINRDHLALETGEARTIAAVLRDHQPDIVYDLHEYGPTPPYYDRDFLSLWPRNLNAHPDVRALAEELSEDYVRPRVETDGFSSGVYGLWTDPETGEPIRQVAGDGQERILRNAAGVKNAVGLLVETRTRALTEEELADPALNNRRRVDSQLSGIDGAFEFVLERGARAAATVGMARNLGIANRGPVYFGGADNEEPAPEEIERDRICGYRLTSEQLAEHGEVLQLHGLRVRQDSDGAVVPLAQQLRNLVPLLLDERADFSLTVGEPLSRC</sequence>
<keyword evidence="6" id="KW-0482">Metalloprotease</keyword>
<accession>A0ABT1JIE2</accession>
<comment type="caution">
    <text evidence="11">The sequence shown here is derived from an EMBL/GenBank/DDBJ whole genome shotgun (WGS) entry which is preliminary data.</text>
</comment>
<evidence type="ECO:0000256" key="9">
    <source>
        <dbReference type="SAM" id="SignalP"/>
    </source>
</evidence>
<evidence type="ECO:0000256" key="4">
    <source>
        <dbReference type="ARBA" id="ARBA00022801"/>
    </source>
</evidence>
<dbReference type="PANTHER" id="PTHR11705">
    <property type="entry name" value="PROTEASE FAMILY M14 CARBOXYPEPTIDASE A,B"/>
    <property type="match status" value="1"/>
</dbReference>
<dbReference type="InterPro" id="IPR000834">
    <property type="entry name" value="Peptidase_M14"/>
</dbReference>
<feature type="chain" id="PRO_5045524583" evidence="9">
    <location>
        <begin position="34"/>
        <end position="448"/>
    </location>
</feature>
<feature type="domain" description="Peptidase M14" evidence="10">
    <location>
        <begin position="57"/>
        <end position="332"/>
    </location>
</feature>
<keyword evidence="12" id="KW-1185">Reference proteome</keyword>
<reference evidence="11 12" key="1">
    <citation type="submission" date="2022-06" db="EMBL/GenBank/DDBJ databases">
        <title>Genomic Encyclopedia of Type Strains, Phase I: the one thousand microbial genomes (KMG-I) project.</title>
        <authorList>
            <person name="Kyrpides N."/>
        </authorList>
    </citation>
    <scope>NUCLEOTIDE SEQUENCE [LARGE SCALE GENOMIC DNA]</scope>
    <source>
        <strain evidence="11 12">DSM 43889</strain>
    </source>
</reference>
<dbReference type="EMBL" id="AUBJ02000001">
    <property type="protein sequence ID" value="MCP2331979.1"/>
    <property type="molecule type" value="Genomic_DNA"/>
</dbReference>
<organism evidence="11 12">
    <name type="scientific">Actinoalloteichus caeruleus DSM 43889</name>
    <dbReference type="NCBI Taxonomy" id="1120930"/>
    <lineage>
        <taxon>Bacteria</taxon>
        <taxon>Bacillati</taxon>
        <taxon>Actinomycetota</taxon>
        <taxon>Actinomycetes</taxon>
        <taxon>Pseudonocardiales</taxon>
        <taxon>Pseudonocardiaceae</taxon>
        <taxon>Actinoalloteichus</taxon>
        <taxon>Actinoalloteichus cyanogriseus</taxon>
    </lineage>
</organism>
<keyword evidence="9" id="KW-0732">Signal</keyword>
<keyword evidence="3" id="KW-0645">Protease</keyword>
<evidence type="ECO:0000313" key="11">
    <source>
        <dbReference type="EMBL" id="MCP2331979.1"/>
    </source>
</evidence>
<dbReference type="PROSITE" id="PS51318">
    <property type="entry name" value="TAT"/>
    <property type="match status" value="1"/>
</dbReference>
<gene>
    <name evidence="11" type="ORF">G443_002249</name>
</gene>
<dbReference type="PANTHER" id="PTHR11705:SF143">
    <property type="entry name" value="SLL0236 PROTEIN"/>
    <property type="match status" value="1"/>
</dbReference>
<feature type="region of interest" description="Disordered" evidence="8">
    <location>
        <begin position="30"/>
        <end position="50"/>
    </location>
</feature>
<keyword evidence="11" id="KW-0121">Carboxypeptidase</keyword>
<evidence type="ECO:0000256" key="5">
    <source>
        <dbReference type="ARBA" id="ARBA00022833"/>
    </source>
</evidence>
<evidence type="ECO:0000256" key="1">
    <source>
        <dbReference type="ARBA" id="ARBA00001947"/>
    </source>
</evidence>
<name>A0ABT1JIE2_ACTCY</name>
<keyword evidence="5" id="KW-0862">Zinc</keyword>
<evidence type="ECO:0000259" key="10">
    <source>
        <dbReference type="PROSITE" id="PS52035"/>
    </source>
</evidence>
<feature type="signal peptide" evidence="9">
    <location>
        <begin position="1"/>
        <end position="33"/>
    </location>
</feature>
<evidence type="ECO:0000256" key="2">
    <source>
        <dbReference type="ARBA" id="ARBA00005988"/>
    </source>
</evidence>